<protein>
    <submittedName>
        <fullName evidence="5">Spore germination protein</fullName>
    </submittedName>
</protein>
<feature type="domain" description="LysM" evidence="3">
    <location>
        <begin position="51"/>
        <end position="95"/>
    </location>
</feature>
<dbReference type="InterPro" id="IPR001223">
    <property type="entry name" value="Glyco_hydro18_cat"/>
</dbReference>
<evidence type="ECO:0000313" key="6">
    <source>
        <dbReference type="Proteomes" id="UP001232445"/>
    </source>
</evidence>
<evidence type="ECO:0000259" key="3">
    <source>
        <dbReference type="PROSITE" id="PS51782"/>
    </source>
</evidence>
<reference evidence="5 6" key="1">
    <citation type="submission" date="2023-07" db="EMBL/GenBank/DDBJ databases">
        <title>Genomic Encyclopedia of Type Strains, Phase IV (KMG-IV): sequencing the most valuable type-strain genomes for metagenomic binning, comparative biology and taxonomic classification.</title>
        <authorList>
            <person name="Goeker M."/>
        </authorList>
    </citation>
    <scope>NUCLEOTIDE SEQUENCE [LARGE SCALE GENOMIC DNA]</scope>
    <source>
        <strain evidence="5 6">DSM 17740</strain>
    </source>
</reference>
<dbReference type="SUPFAM" id="SSF51445">
    <property type="entry name" value="(Trans)glycosidases"/>
    <property type="match status" value="1"/>
</dbReference>
<evidence type="ECO:0000259" key="4">
    <source>
        <dbReference type="PROSITE" id="PS51910"/>
    </source>
</evidence>
<dbReference type="Gene3D" id="3.10.50.10">
    <property type="match status" value="1"/>
</dbReference>
<sequence>MQIHVVRPGQTLWGISQAYGVPLETLIQSNQIENPEQLVVGQAIVIPIWGRYHWVQPGESLYLIGQRYNVPWQELQRINQIADPAQLPVGLRLYIPQQRRIGKDINGYLEPPFTRDPVGLIRETGAYLTYLSLFSYEVNADGTVTPLDDQPIINEAYNQRVVPLMVITNIEEEEFSTELAATILGNEELQDRLLDEVVAMMDEKGFLGLNVDFEYVRPEDRERYNQFLRKAAARMRERGYSISTAVAPKVRGDQPGLLYEAHDYPAHGEIVDFVILMTYEWGWTGGPPMAVAPLDQVRRVIEYAVSVIPRGKIMMGMPLYGYDWTLPFIPGETFARTISPQEAIRLALRYRTSIEYDPRAQSPFFRYTDEQGRQHEVWFEDARSVQAKFNLVKEFDLRGVSYWVLRVPFPQNWLLIEDNFVVNKRV</sequence>
<dbReference type="CDD" id="cd00118">
    <property type="entry name" value="LysM"/>
    <property type="match status" value="2"/>
</dbReference>
<evidence type="ECO:0000256" key="2">
    <source>
        <dbReference type="ARBA" id="ARBA00023295"/>
    </source>
</evidence>
<gene>
    <name evidence="5" type="ORF">J2S00_000554</name>
</gene>
<evidence type="ECO:0000256" key="1">
    <source>
        <dbReference type="ARBA" id="ARBA00022801"/>
    </source>
</evidence>
<dbReference type="InterPro" id="IPR017853">
    <property type="entry name" value="GH"/>
</dbReference>
<dbReference type="SMART" id="SM00257">
    <property type="entry name" value="LysM"/>
    <property type="match status" value="2"/>
</dbReference>
<feature type="domain" description="GH18" evidence="4">
    <location>
        <begin position="103"/>
        <end position="426"/>
    </location>
</feature>
<dbReference type="PROSITE" id="PS51910">
    <property type="entry name" value="GH18_2"/>
    <property type="match status" value="1"/>
</dbReference>
<dbReference type="CDD" id="cd02874">
    <property type="entry name" value="GH18_CFLE_spore_hydrolase"/>
    <property type="match status" value="1"/>
</dbReference>
<dbReference type="PANTHER" id="PTHR46066:SF2">
    <property type="entry name" value="CHITINASE DOMAIN-CONTAINING PROTEIN 1"/>
    <property type="match status" value="1"/>
</dbReference>
<dbReference type="Proteomes" id="UP001232445">
    <property type="component" value="Unassembled WGS sequence"/>
</dbReference>
<dbReference type="SMART" id="SM00636">
    <property type="entry name" value="Glyco_18"/>
    <property type="match status" value="1"/>
</dbReference>
<feature type="domain" description="LysM" evidence="3">
    <location>
        <begin position="2"/>
        <end position="46"/>
    </location>
</feature>
<evidence type="ECO:0000313" key="5">
    <source>
        <dbReference type="EMBL" id="MDQ0337784.1"/>
    </source>
</evidence>
<dbReference type="Pfam" id="PF00704">
    <property type="entry name" value="Glyco_hydro_18"/>
    <property type="match status" value="1"/>
</dbReference>
<keyword evidence="1" id="KW-0378">Hydrolase</keyword>
<proteinExistence type="predicted"/>
<dbReference type="Gene3D" id="3.20.20.80">
    <property type="entry name" value="Glycosidases"/>
    <property type="match status" value="1"/>
</dbReference>
<accession>A0ABU0CN00</accession>
<organism evidence="5 6">
    <name type="scientific">Caldalkalibacillus uzonensis</name>
    <dbReference type="NCBI Taxonomy" id="353224"/>
    <lineage>
        <taxon>Bacteria</taxon>
        <taxon>Bacillati</taxon>
        <taxon>Bacillota</taxon>
        <taxon>Bacilli</taxon>
        <taxon>Bacillales</taxon>
        <taxon>Bacillaceae</taxon>
        <taxon>Caldalkalibacillus</taxon>
    </lineage>
</organism>
<dbReference type="Pfam" id="PF01476">
    <property type="entry name" value="LysM"/>
    <property type="match status" value="2"/>
</dbReference>
<dbReference type="InterPro" id="IPR036779">
    <property type="entry name" value="LysM_dom_sf"/>
</dbReference>
<dbReference type="Gene3D" id="3.10.350.10">
    <property type="entry name" value="LysM domain"/>
    <property type="match status" value="2"/>
</dbReference>
<dbReference type="InterPro" id="IPR041704">
    <property type="entry name" value="CFLE_GH18"/>
</dbReference>
<name>A0ABU0CN00_9BACI</name>
<dbReference type="EMBL" id="JAUSUQ010000001">
    <property type="protein sequence ID" value="MDQ0337784.1"/>
    <property type="molecule type" value="Genomic_DNA"/>
</dbReference>
<dbReference type="PANTHER" id="PTHR46066">
    <property type="entry name" value="CHITINASE DOMAIN-CONTAINING PROTEIN 1 FAMILY MEMBER"/>
    <property type="match status" value="1"/>
</dbReference>
<keyword evidence="6" id="KW-1185">Reference proteome</keyword>
<dbReference type="PROSITE" id="PS51782">
    <property type="entry name" value="LYSM"/>
    <property type="match status" value="2"/>
</dbReference>
<dbReference type="InterPro" id="IPR029070">
    <property type="entry name" value="Chitinase_insertion_sf"/>
</dbReference>
<dbReference type="RefSeq" id="WP_307335143.1">
    <property type="nucleotide sequence ID" value="NZ_JAUSUQ010000001.1"/>
</dbReference>
<comment type="caution">
    <text evidence="5">The sequence shown here is derived from an EMBL/GenBank/DDBJ whole genome shotgun (WGS) entry which is preliminary data.</text>
</comment>
<keyword evidence="2" id="KW-0326">Glycosidase</keyword>
<dbReference type="SUPFAM" id="SSF54106">
    <property type="entry name" value="LysM domain"/>
    <property type="match status" value="2"/>
</dbReference>
<dbReference type="InterPro" id="IPR018392">
    <property type="entry name" value="LysM"/>
</dbReference>
<dbReference type="InterPro" id="IPR011583">
    <property type="entry name" value="Chitinase_II/V-like_cat"/>
</dbReference>